<dbReference type="SUPFAM" id="SSF47384">
    <property type="entry name" value="Homodimeric domain of signal transducing histidine kinase"/>
    <property type="match status" value="1"/>
</dbReference>
<dbReference type="Gene3D" id="3.30.565.10">
    <property type="entry name" value="Histidine kinase-like ATPase, C-terminal domain"/>
    <property type="match status" value="1"/>
</dbReference>
<dbReference type="RefSeq" id="WP_138002187.1">
    <property type="nucleotide sequence ID" value="NZ_QGQD01000036.1"/>
</dbReference>
<dbReference type="GO" id="GO:0000155">
    <property type="term" value="F:phosphorelay sensor kinase activity"/>
    <property type="evidence" value="ECO:0007669"/>
    <property type="project" value="InterPro"/>
</dbReference>
<name>A0A4U8Q990_9FIRM</name>
<dbReference type="InterPro" id="IPR005467">
    <property type="entry name" value="His_kinase_dom"/>
</dbReference>
<keyword evidence="6" id="KW-0902">Two-component regulatory system</keyword>
<dbReference type="SMART" id="SM00388">
    <property type="entry name" value="HisKA"/>
    <property type="match status" value="1"/>
</dbReference>
<keyword evidence="5" id="KW-0418">Kinase</keyword>
<feature type="domain" description="Histidine kinase" evidence="8">
    <location>
        <begin position="213"/>
        <end position="426"/>
    </location>
</feature>
<sequence>MIFPNVQKKLTILYVLTSGIILTAALAITAVLYTKFLYQKQTETFQANIFHVVSTLQNGSAVSDSWLDELSYRENLLIHIEENGTPLLYNTSDKLHAGQETLIQTAKDYIRENYLTSITGSSYQSPLFKVTGAGQGTFLCAYISLSNNRHYQDIYLLNDISHLKSDGFTLLFYLLLIEFVSCICLFYLGHRFVRLALTPVRENQKLQNDFIAAASHELRSPVMLIQNAASSAQQFHDQTDYFHNLIQQECMRMSSLIQDLLTLTISPSDTEEVFIEYDPDTLLLEIYEKYLTLCKAKNLHLRLESADYLTDSPTSIPGYLSQVIRIFLDNAIAYSPSGETVTLRMSVNKNDIYFSVIDHGCGIADEDKKKVCQRFYQGDISRSSKEHFGLGLSIAQKYTTSLRGKILLEDTPGGGCTFILKCSYTISP</sequence>
<proteinExistence type="predicted"/>
<gene>
    <name evidence="9" type="primary">phoR_6</name>
    <name evidence="9" type="ORF">DSM106044_01539</name>
</gene>
<dbReference type="Gene3D" id="1.10.287.130">
    <property type="match status" value="1"/>
</dbReference>
<dbReference type="Pfam" id="PF00512">
    <property type="entry name" value="HisKA"/>
    <property type="match status" value="1"/>
</dbReference>
<keyword evidence="3" id="KW-0597">Phosphoprotein</keyword>
<evidence type="ECO:0000256" key="3">
    <source>
        <dbReference type="ARBA" id="ARBA00022553"/>
    </source>
</evidence>
<keyword evidence="4 9" id="KW-0808">Transferase</keyword>
<evidence type="ECO:0000256" key="1">
    <source>
        <dbReference type="ARBA" id="ARBA00000085"/>
    </source>
</evidence>
<dbReference type="InterPro" id="IPR050736">
    <property type="entry name" value="Sensor_HK_Regulatory"/>
</dbReference>
<accession>A0A4U8Q990</accession>
<feature type="transmembrane region" description="Helical" evidence="7">
    <location>
        <begin position="170"/>
        <end position="189"/>
    </location>
</feature>
<evidence type="ECO:0000313" key="10">
    <source>
        <dbReference type="Proteomes" id="UP000306509"/>
    </source>
</evidence>
<dbReference type="Pfam" id="PF02518">
    <property type="entry name" value="HATPase_c"/>
    <property type="match status" value="1"/>
</dbReference>
<dbReference type="InterPro" id="IPR004358">
    <property type="entry name" value="Sig_transdc_His_kin-like_C"/>
</dbReference>
<dbReference type="EMBL" id="QGQD01000036">
    <property type="protein sequence ID" value="TLD01560.1"/>
    <property type="molecule type" value="Genomic_DNA"/>
</dbReference>
<dbReference type="SUPFAM" id="SSF55874">
    <property type="entry name" value="ATPase domain of HSP90 chaperone/DNA topoisomerase II/histidine kinase"/>
    <property type="match status" value="1"/>
</dbReference>
<evidence type="ECO:0000256" key="4">
    <source>
        <dbReference type="ARBA" id="ARBA00022679"/>
    </source>
</evidence>
<dbReference type="SMART" id="SM00387">
    <property type="entry name" value="HATPase_c"/>
    <property type="match status" value="1"/>
</dbReference>
<dbReference type="InterPro" id="IPR036097">
    <property type="entry name" value="HisK_dim/P_sf"/>
</dbReference>
<evidence type="ECO:0000256" key="6">
    <source>
        <dbReference type="ARBA" id="ARBA00023012"/>
    </source>
</evidence>
<evidence type="ECO:0000259" key="8">
    <source>
        <dbReference type="PROSITE" id="PS50109"/>
    </source>
</evidence>
<dbReference type="InterPro" id="IPR003661">
    <property type="entry name" value="HisK_dim/P_dom"/>
</dbReference>
<protein>
    <recommendedName>
        <fullName evidence="2">histidine kinase</fullName>
        <ecNumber evidence="2">2.7.13.3</ecNumber>
    </recommendedName>
</protein>
<dbReference type="CDD" id="cd00082">
    <property type="entry name" value="HisKA"/>
    <property type="match status" value="1"/>
</dbReference>
<dbReference type="STRING" id="180332.GCA_000797495_04746"/>
<keyword evidence="7" id="KW-1133">Transmembrane helix</keyword>
<dbReference type="EC" id="2.7.13.3" evidence="2"/>
<dbReference type="PRINTS" id="PR00344">
    <property type="entry name" value="BCTRLSENSOR"/>
</dbReference>
<evidence type="ECO:0000256" key="7">
    <source>
        <dbReference type="SAM" id="Phobius"/>
    </source>
</evidence>
<dbReference type="PANTHER" id="PTHR43711:SF1">
    <property type="entry name" value="HISTIDINE KINASE 1"/>
    <property type="match status" value="1"/>
</dbReference>
<evidence type="ECO:0000256" key="5">
    <source>
        <dbReference type="ARBA" id="ARBA00022777"/>
    </source>
</evidence>
<keyword evidence="10" id="KW-1185">Reference proteome</keyword>
<keyword evidence="7" id="KW-0472">Membrane</keyword>
<feature type="transmembrane region" description="Helical" evidence="7">
    <location>
        <begin position="12"/>
        <end position="33"/>
    </location>
</feature>
<keyword evidence="7" id="KW-0812">Transmembrane</keyword>
<evidence type="ECO:0000313" key="9">
    <source>
        <dbReference type="EMBL" id="TLD01560.1"/>
    </source>
</evidence>
<evidence type="ECO:0000256" key="2">
    <source>
        <dbReference type="ARBA" id="ARBA00012438"/>
    </source>
</evidence>
<dbReference type="Proteomes" id="UP000306509">
    <property type="component" value="Unassembled WGS sequence"/>
</dbReference>
<organism evidence="9 10">
    <name type="scientific">Robinsoniella peoriensis</name>
    <dbReference type="NCBI Taxonomy" id="180332"/>
    <lineage>
        <taxon>Bacteria</taxon>
        <taxon>Bacillati</taxon>
        <taxon>Bacillota</taxon>
        <taxon>Clostridia</taxon>
        <taxon>Lachnospirales</taxon>
        <taxon>Lachnospiraceae</taxon>
        <taxon>Robinsoniella</taxon>
    </lineage>
</organism>
<dbReference type="AlphaFoldDB" id="A0A4U8Q990"/>
<reference evidence="9 10" key="1">
    <citation type="journal article" date="2019" name="Anaerobe">
        <title>Detection of Robinsoniella peoriensis in multiple bone samples of a trauma patient.</title>
        <authorList>
            <person name="Schrottner P."/>
            <person name="Hartwich K."/>
            <person name="Bunk B."/>
            <person name="Schober I."/>
            <person name="Helbig S."/>
            <person name="Rudolph W.W."/>
            <person name="Gunzer F."/>
        </authorList>
    </citation>
    <scope>NUCLEOTIDE SEQUENCE [LARGE SCALE GENOMIC DNA]</scope>
    <source>
        <strain evidence="9 10">DSM 106044</strain>
    </source>
</reference>
<comment type="caution">
    <text evidence="9">The sequence shown here is derived from an EMBL/GenBank/DDBJ whole genome shotgun (WGS) entry which is preliminary data.</text>
</comment>
<dbReference type="InterPro" id="IPR036890">
    <property type="entry name" value="HATPase_C_sf"/>
</dbReference>
<dbReference type="PROSITE" id="PS50109">
    <property type="entry name" value="HIS_KIN"/>
    <property type="match status" value="1"/>
</dbReference>
<comment type="catalytic activity">
    <reaction evidence="1">
        <text>ATP + protein L-histidine = ADP + protein N-phospho-L-histidine.</text>
        <dbReference type="EC" id="2.7.13.3"/>
    </reaction>
</comment>
<dbReference type="InterPro" id="IPR003594">
    <property type="entry name" value="HATPase_dom"/>
</dbReference>
<dbReference type="PANTHER" id="PTHR43711">
    <property type="entry name" value="TWO-COMPONENT HISTIDINE KINASE"/>
    <property type="match status" value="1"/>
</dbReference>